<evidence type="ECO:0000313" key="1">
    <source>
        <dbReference type="EMBL" id="OGG65684.1"/>
    </source>
</evidence>
<accession>A0A1F6DW83</accession>
<gene>
    <name evidence="1" type="ORF">A3D71_04695</name>
</gene>
<dbReference type="AlphaFoldDB" id="A0A1F6DW83"/>
<proteinExistence type="predicted"/>
<dbReference type="Proteomes" id="UP000177652">
    <property type="component" value="Unassembled WGS sequence"/>
</dbReference>
<protein>
    <submittedName>
        <fullName evidence="1">Uncharacterized protein</fullName>
    </submittedName>
</protein>
<reference evidence="1 2" key="1">
    <citation type="journal article" date="2016" name="Nat. Commun.">
        <title>Thousands of microbial genomes shed light on interconnected biogeochemical processes in an aquifer system.</title>
        <authorList>
            <person name="Anantharaman K."/>
            <person name="Brown C.T."/>
            <person name="Hug L.A."/>
            <person name="Sharon I."/>
            <person name="Castelle C.J."/>
            <person name="Probst A.J."/>
            <person name="Thomas B.C."/>
            <person name="Singh A."/>
            <person name="Wilkins M.J."/>
            <person name="Karaoz U."/>
            <person name="Brodie E.L."/>
            <person name="Williams K.H."/>
            <person name="Hubbard S.S."/>
            <person name="Banfield J.F."/>
        </authorList>
    </citation>
    <scope>NUCLEOTIDE SEQUENCE [LARGE SCALE GENOMIC DNA]</scope>
</reference>
<organism evidence="1 2">
    <name type="scientific">Candidatus Kaiserbacteria bacterium RIFCSPHIGHO2_02_FULL_55_20</name>
    <dbReference type="NCBI Taxonomy" id="1798497"/>
    <lineage>
        <taxon>Bacteria</taxon>
        <taxon>Candidatus Kaiseribacteriota</taxon>
    </lineage>
</organism>
<evidence type="ECO:0000313" key="2">
    <source>
        <dbReference type="Proteomes" id="UP000177652"/>
    </source>
</evidence>
<name>A0A1F6DW83_9BACT</name>
<dbReference type="EMBL" id="MFLK01000037">
    <property type="protein sequence ID" value="OGG65684.1"/>
    <property type="molecule type" value="Genomic_DNA"/>
</dbReference>
<comment type="caution">
    <text evidence="1">The sequence shown here is derived from an EMBL/GenBank/DDBJ whole genome shotgun (WGS) entry which is preliminary data.</text>
</comment>
<sequence length="115" mass="13473">MTEKNELKSWREILADCVPIPEDVRKQMDKAIAKCGDRFEGDDFFVPSAGGKLKDCLWLAYSQAKEIQEPVFVIWNGLKTVFIPYEDPKYALTYFLQKWTEGWTDKQMDDKPLFQ</sequence>